<dbReference type="STRING" id="1235802.C823_04755"/>
<evidence type="ECO:0000313" key="2">
    <source>
        <dbReference type="Proteomes" id="UP000012589"/>
    </source>
</evidence>
<proteinExistence type="predicted"/>
<reference evidence="1 2" key="1">
    <citation type="journal article" date="2014" name="Genome Announc.">
        <title>Draft genome sequences of the altered schaedler flora, a defined bacterial community from gnotobiotic mice.</title>
        <authorList>
            <person name="Wannemuehler M.J."/>
            <person name="Overstreet A.M."/>
            <person name="Ward D.V."/>
            <person name="Phillips G.J."/>
        </authorList>
    </citation>
    <scope>NUCLEOTIDE SEQUENCE [LARGE SCALE GENOMIC DNA]</scope>
    <source>
        <strain evidence="1 2">ASF492</strain>
    </source>
</reference>
<dbReference type="Proteomes" id="UP000012589">
    <property type="component" value="Unassembled WGS sequence"/>
</dbReference>
<dbReference type="HOGENOM" id="CLU_3270234_0_0_9"/>
<evidence type="ECO:0008006" key="3">
    <source>
        <dbReference type="Google" id="ProtNLM"/>
    </source>
</evidence>
<evidence type="ECO:0000313" key="1">
    <source>
        <dbReference type="EMBL" id="EMZ21182.1"/>
    </source>
</evidence>
<sequence length="41" mass="4871">MKISIQKKLNNIEISRYELAKRVGITYPTVDNIYKGIFFKH</sequence>
<accession>N1ZVW6</accession>
<gene>
    <name evidence="1" type="ORF">C823_04755</name>
</gene>
<dbReference type="EMBL" id="AQFT01000136">
    <property type="protein sequence ID" value="EMZ21182.1"/>
    <property type="molecule type" value="Genomic_DNA"/>
</dbReference>
<protein>
    <recommendedName>
        <fullName evidence="3">HTH cro/C1-type domain-containing protein</fullName>
    </recommendedName>
</protein>
<keyword evidence="2" id="KW-1185">Reference proteome</keyword>
<comment type="caution">
    <text evidence="1">The sequence shown here is derived from an EMBL/GenBank/DDBJ whole genome shotgun (WGS) entry which is preliminary data.</text>
</comment>
<dbReference type="AlphaFoldDB" id="N1ZVW6"/>
<organism evidence="1 2">
    <name type="scientific">Eubacterium plexicaudatum ASF492</name>
    <dbReference type="NCBI Taxonomy" id="1235802"/>
    <lineage>
        <taxon>Bacteria</taxon>
        <taxon>Bacillati</taxon>
        <taxon>Bacillota</taxon>
        <taxon>Clostridia</taxon>
        <taxon>Eubacteriales</taxon>
        <taxon>Eubacteriaceae</taxon>
        <taxon>Eubacterium</taxon>
    </lineage>
</organism>
<name>N1ZVW6_9FIRM</name>